<keyword evidence="4 5" id="KW-0472">Membrane</keyword>
<evidence type="ECO:0000256" key="2">
    <source>
        <dbReference type="ARBA" id="ARBA00022692"/>
    </source>
</evidence>
<evidence type="ECO:0000256" key="5">
    <source>
        <dbReference type="SAM" id="Phobius"/>
    </source>
</evidence>
<dbReference type="InterPro" id="IPR011701">
    <property type="entry name" value="MFS"/>
</dbReference>
<feature type="transmembrane region" description="Helical" evidence="5">
    <location>
        <begin position="176"/>
        <end position="194"/>
    </location>
</feature>
<feature type="transmembrane region" description="Helical" evidence="5">
    <location>
        <begin position="345"/>
        <end position="366"/>
    </location>
</feature>
<dbReference type="SUPFAM" id="SSF103473">
    <property type="entry name" value="MFS general substrate transporter"/>
    <property type="match status" value="1"/>
</dbReference>
<sequence>MHLIHFTEMTVHKEELVEKKEDGEDIVLEKIFSKFRPLGPYYLRFMPLLIFACMSNAMYCMNYVFAVVMVEYRCKYPACANSTSWSQLAQNLTQDTCHVYSLTENNGTCSIDSRNVSNYQDCKEWTYEDPLSFVADFDLGCQDWKRALVGTVHSIGYMLGLLILGPISDKIGRKKLIIFTGVTGAVMGLARSVTVSYWTYIAFELVEALLGDIYSPNYMLGVEMVAKENRALFAPLMIGTMSVGGMVMALIAYLIPYWRHFLRVIYGPALLFLFYAFFLDESVRWLLIKGRKKEAKNILRKAAKLSNVYLEESTLDKLACENCEKTNTNVNLITLLTMTFKSKKLLLRFLACACAWVTATFNKYGLLINSVSLEGNKYINYALTSFADLPASVLLVFLLIKFKRKKPLIFSFLMTGSFCIIQSVIPKGYPVLSTSLFFVGKFTSALASGTVYLYTTELFPTYTRNTMHALCSSIGRIGSILAPQTTLLLRYWSGFPSLIVGGLSLLTALVVTVMPDTAEDVLPDTVQQAEALGNQTTKDKSATNPLL</sequence>
<dbReference type="Pfam" id="PF07690">
    <property type="entry name" value="MFS_1"/>
    <property type="match status" value="1"/>
</dbReference>
<evidence type="ECO:0000313" key="7">
    <source>
        <dbReference type="Proteomes" id="UP000322000"/>
    </source>
</evidence>
<keyword evidence="2 5" id="KW-0812">Transmembrane</keyword>
<dbReference type="PROSITE" id="PS50850">
    <property type="entry name" value="MFS"/>
    <property type="match status" value="1"/>
</dbReference>
<dbReference type="GeneID" id="113506781"/>
<evidence type="ECO:0000259" key="6">
    <source>
        <dbReference type="PROSITE" id="PS50850"/>
    </source>
</evidence>
<evidence type="ECO:0000256" key="1">
    <source>
        <dbReference type="ARBA" id="ARBA00004141"/>
    </source>
</evidence>
<dbReference type="Proteomes" id="UP000322000">
    <property type="component" value="Chromosome 2"/>
</dbReference>
<feature type="domain" description="Major facilitator superfamily (MFS) profile" evidence="6">
    <location>
        <begin position="48"/>
        <end position="519"/>
    </location>
</feature>
<feature type="transmembrane region" description="Helical" evidence="5">
    <location>
        <begin position="147"/>
        <end position="164"/>
    </location>
</feature>
<dbReference type="InParanoid" id="A0A7E5WY73"/>
<reference evidence="8" key="1">
    <citation type="submission" date="2025-08" db="UniProtKB">
        <authorList>
            <consortium name="RefSeq"/>
        </authorList>
    </citation>
    <scope>IDENTIFICATION</scope>
</reference>
<gene>
    <name evidence="8" type="primary">LOC113506781</name>
</gene>
<evidence type="ECO:0000256" key="3">
    <source>
        <dbReference type="ARBA" id="ARBA00022989"/>
    </source>
</evidence>
<dbReference type="GO" id="GO:0016020">
    <property type="term" value="C:membrane"/>
    <property type="evidence" value="ECO:0007669"/>
    <property type="project" value="UniProtKB-SubCell"/>
</dbReference>
<dbReference type="InterPro" id="IPR020846">
    <property type="entry name" value="MFS_dom"/>
</dbReference>
<proteinExistence type="predicted"/>
<feature type="transmembrane region" description="Helical" evidence="5">
    <location>
        <begin position="378"/>
        <end position="400"/>
    </location>
</feature>
<dbReference type="PROSITE" id="PS00216">
    <property type="entry name" value="SUGAR_TRANSPORT_1"/>
    <property type="match status" value="1"/>
</dbReference>
<comment type="subcellular location">
    <subcellularLocation>
        <location evidence="1">Membrane</location>
        <topology evidence="1">Multi-pass membrane protein</topology>
    </subcellularLocation>
</comment>
<dbReference type="OrthoDB" id="5296287at2759"/>
<evidence type="ECO:0000313" key="8">
    <source>
        <dbReference type="RefSeq" id="XP_026745424.1"/>
    </source>
</evidence>
<dbReference type="RefSeq" id="XP_026745424.1">
    <property type="nucleotide sequence ID" value="XM_026889623.1"/>
</dbReference>
<dbReference type="AlphaFoldDB" id="A0A7E5WY73"/>
<feature type="transmembrane region" description="Helical" evidence="5">
    <location>
        <begin position="41"/>
        <end position="65"/>
    </location>
</feature>
<dbReference type="PANTHER" id="PTHR24064">
    <property type="entry name" value="SOLUTE CARRIER FAMILY 22 MEMBER"/>
    <property type="match status" value="1"/>
</dbReference>
<keyword evidence="3 5" id="KW-1133">Transmembrane helix</keyword>
<dbReference type="Gene3D" id="1.20.1250.20">
    <property type="entry name" value="MFS general substrate transporter like domains"/>
    <property type="match status" value="1"/>
</dbReference>
<feature type="transmembrane region" description="Helical" evidence="5">
    <location>
        <begin position="431"/>
        <end position="454"/>
    </location>
</feature>
<dbReference type="GO" id="GO:0022857">
    <property type="term" value="F:transmembrane transporter activity"/>
    <property type="evidence" value="ECO:0007669"/>
    <property type="project" value="InterPro"/>
</dbReference>
<feature type="transmembrane region" description="Helical" evidence="5">
    <location>
        <begin position="407"/>
        <end position="425"/>
    </location>
</feature>
<dbReference type="InterPro" id="IPR036259">
    <property type="entry name" value="MFS_trans_sf"/>
</dbReference>
<dbReference type="InterPro" id="IPR005829">
    <property type="entry name" value="Sugar_transporter_CS"/>
</dbReference>
<evidence type="ECO:0000256" key="4">
    <source>
        <dbReference type="ARBA" id="ARBA00023136"/>
    </source>
</evidence>
<feature type="transmembrane region" description="Helical" evidence="5">
    <location>
        <begin position="261"/>
        <end position="279"/>
    </location>
</feature>
<organism evidence="7 8">
    <name type="scientific">Trichoplusia ni</name>
    <name type="common">Cabbage looper</name>
    <dbReference type="NCBI Taxonomy" id="7111"/>
    <lineage>
        <taxon>Eukaryota</taxon>
        <taxon>Metazoa</taxon>
        <taxon>Ecdysozoa</taxon>
        <taxon>Arthropoda</taxon>
        <taxon>Hexapoda</taxon>
        <taxon>Insecta</taxon>
        <taxon>Pterygota</taxon>
        <taxon>Neoptera</taxon>
        <taxon>Endopterygota</taxon>
        <taxon>Lepidoptera</taxon>
        <taxon>Glossata</taxon>
        <taxon>Ditrysia</taxon>
        <taxon>Noctuoidea</taxon>
        <taxon>Noctuidae</taxon>
        <taxon>Plusiinae</taxon>
        <taxon>Trichoplusia</taxon>
    </lineage>
</organism>
<name>A0A7E5WY73_TRINI</name>
<accession>A0A7E5WY73</accession>
<protein>
    <submittedName>
        <fullName evidence="8">Organic cation transporter protein-like isoform X1</fullName>
    </submittedName>
</protein>
<feature type="transmembrane region" description="Helical" evidence="5">
    <location>
        <begin position="232"/>
        <end position="255"/>
    </location>
</feature>
<keyword evidence="7" id="KW-1185">Reference proteome</keyword>
<feature type="transmembrane region" description="Helical" evidence="5">
    <location>
        <begin position="491"/>
        <end position="514"/>
    </location>
</feature>
<dbReference type="KEGG" id="tnl:113506781"/>